<evidence type="ECO:0000313" key="3">
    <source>
        <dbReference type="Proteomes" id="UP000054498"/>
    </source>
</evidence>
<organism evidence="2 3">
    <name type="scientific">Monoraphidium neglectum</name>
    <dbReference type="NCBI Taxonomy" id="145388"/>
    <lineage>
        <taxon>Eukaryota</taxon>
        <taxon>Viridiplantae</taxon>
        <taxon>Chlorophyta</taxon>
        <taxon>core chlorophytes</taxon>
        <taxon>Chlorophyceae</taxon>
        <taxon>CS clade</taxon>
        <taxon>Sphaeropleales</taxon>
        <taxon>Selenastraceae</taxon>
        <taxon>Monoraphidium</taxon>
    </lineage>
</organism>
<dbReference type="GeneID" id="25730405"/>
<sequence length="95" mass="9525">MPQTSDSSAPPTGLPSAVTDTVAAPTADGGTVVVTRDPATGGAAAAAAEPPPPPPPAYTGSRIIFLDASNNQLEGGVPPTLFNLGVFHYIKDTPW</sequence>
<feature type="compositionally biased region" description="Low complexity" evidence="1">
    <location>
        <begin position="17"/>
        <end position="48"/>
    </location>
</feature>
<dbReference type="RefSeq" id="XP_013893996.1">
    <property type="nucleotide sequence ID" value="XM_014038542.1"/>
</dbReference>
<reference evidence="2 3" key="1">
    <citation type="journal article" date="2013" name="BMC Genomics">
        <title>Reconstruction of the lipid metabolism for the microalga Monoraphidium neglectum from its genome sequence reveals characteristics suitable for biofuel production.</title>
        <authorList>
            <person name="Bogen C."/>
            <person name="Al-Dilaimi A."/>
            <person name="Albersmeier A."/>
            <person name="Wichmann J."/>
            <person name="Grundmann M."/>
            <person name="Rupp O."/>
            <person name="Lauersen K.J."/>
            <person name="Blifernez-Klassen O."/>
            <person name="Kalinowski J."/>
            <person name="Goesmann A."/>
            <person name="Mussgnug J.H."/>
            <person name="Kruse O."/>
        </authorList>
    </citation>
    <scope>NUCLEOTIDE SEQUENCE [LARGE SCALE GENOMIC DNA]</scope>
    <source>
        <strain evidence="2 3">SAG 48.87</strain>
    </source>
</reference>
<dbReference type="Proteomes" id="UP000054498">
    <property type="component" value="Unassembled WGS sequence"/>
</dbReference>
<evidence type="ECO:0000256" key="1">
    <source>
        <dbReference type="SAM" id="MobiDB-lite"/>
    </source>
</evidence>
<evidence type="ECO:0000313" key="2">
    <source>
        <dbReference type="EMBL" id="KIY94976.1"/>
    </source>
</evidence>
<proteinExistence type="predicted"/>
<feature type="compositionally biased region" description="Polar residues" evidence="1">
    <location>
        <begin position="1"/>
        <end position="10"/>
    </location>
</feature>
<gene>
    <name evidence="2" type="ORF">MNEG_12988</name>
</gene>
<dbReference type="EMBL" id="KK103775">
    <property type="protein sequence ID" value="KIY94976.1"/>
    <property type="molecule type" value="Genomic_DNA"/>
</dbReference>
<keyword evidence="3" id="KW-1185">Reference proteome</keyword>
<feature type="region of interest" description="Disordered" evidence="1">
    <location>
        <begin position="1"/>
        <end position="58"/>
    </location>
</feature>
<name>A0A0D2M0B0_9CHLO</name>
<dbReference type="AlphaFoldDB" id="A0A0D2M0B0"/>
<dbReference type="KEGG" id="mng:MNEG_12988"/>
<protein>
    <submittedName>
        <fullName evidence="2">Uncharacterized protein</fullName>
    </submittedName>
</protein>
<accession>A0A0D2M0B0</accession>